<keyword evidence="1" id="KW-0560">Oxidoreductase</keyword>
<dbReference type="SUPFAM" id="SSF51905">
    <property type="entry name" value="FAD/NAD(P)-binding domain"/>
    <property type="match status" value="2"/>
</dbReference>
<gene>
    <name evidence="3" type="ORF">Pa4123_49300</name>
</gene>
<dbReference type="PANTHER" id="PTHR43539:SF78">
    <property type="entry name" value="FLAVIN-CONTAINING MONOOXYGENASE"/>
    <property type="match status" value="1"/>
</dbReference>
<dbReference type="Proteomes" id="UP001144280">
    <property type="component" value="Unassembled WGS sequence"/>
</dbReference>
<dbReference type="PRINTS" id="PR00469">
    <property type="entry name" value="PNDRDTASEII"/>
</dbReference>
<name>A0ABQ5QYZ6_9ACTN</name>
<dbReference type="Gene3D" id="3.50.50.60">
    <property type="entry name" value="FAD/NAD(P)-binding domain"/>
    <property type="match status" value="1"/>
</dbReference>
<organism evidence="3 4">
    <name type="scientific">Phytohabitans aurantiacus</name>
    <dbReference type="NCBI Taxonomy" id="3016789"/>
    <lineage>
        <taxon>Bacteria</taxon>
        <taxon>Bacillati</taxon>
        <taxon>Actinomycetota</taxon>
        <taxon>Actinomycetes</taxon>
        <taxon>Micromonosporales</taxon>
        <taxon>Micromonosporaceae</taxon>
    </lineage>
</organism>
<evidence type="ECO:0000256" key="1">
    <source>
        <dbReference type="ARBA" id="ARBA00023002"/>
    </source>
</evidence>
<dbReference type="PRINTS" id="PR00368">
    <property type="entry name" value="FADPNR"/>
</dbReference>
<keyword evidence="4" id="KW-1185">Reference proteome</keyword>
<dbReference type="InterPro" id="IPR050982">
    <property type="entry name" value="Auxin_biosynth/cation_transpt"/>
</dbReference>
<evidence type="ECO:0000313" key="4">
    <source>
        <dbReference type="Proteomes" id="UP001144280"/>
    </source>
</evidence>
<sequence length="387" mass="41462">MVVIGGGQAGLSAAYHLKRRGFASALSHPDAERTFVVLDAEPAAGGAWRHRWESLRMATVNGIFDLPGFPKPPIDPDEPSRTAVPRYFAGFEHHAGLPILRPVTVTAVRRADADPDGDLLVESSHGTWRTRAVINATGTWTNPVRPHYPGQDTFAGLQAHTRDYVSADQFAGQRVAVVGGGISALQQLEEISRVATTFWYTRREPFFRDGGFNPEVEGREIIAKVTADVEAGRPTGSVVSYTGLAWTPYALAARDRGALQRRPMFTAIEPGGIREADGTFTPVDAILWATGFKAALTHLDALGLRNDQGGIRTTGTQVAGEPRVHLIGFGPSQSTVGANRAGRAAVTTLVRYLNATTSTVDSNNAGHTPYSRDTFQPAQEASATATP</sequence>
<dbReference type="EMBL" id="BSDI01000026">
    <property type="protein sequence ID" value="GLH99654.1"/>
    <property type="molecule type" value="Genomic_DNA"/>
</dbReference>
<dbReference type="InterPro" id="IPR036188">
    <property type="entry name" value="FAD/NAD-bd_sf"/>
</dbReference>
<reference evidence="3" key="1">
    <citation type="submission" date="2022-12" db="EMBL/GenBank/DDBJ databases">
        <title>New Phytohabitans aurantiacus sp. RD004123 nov., an actinomycete isolated from soil.</title>
        <authorList>
            <person name="Triningsih D.W."/>
            <person name="Harunari E."/>
            <person name="Igarashi Y."/>
        </authorList>
    </citation>
    <scope>NUCLEOTIDE SEQUENCE</scope>
    <source>
        <strain evidence="3">RD004123</strain>
    </source>
</reference>
<dbReference type="PANTHER" id="PTHR43539">
    <property type="entry name" value="FLAVIN-BINDING MONOOXYGENASE-LIKE PROTEIN (AFU_ORTHOLOGUE AFUA_4G09220)"/>
    <property type="match status" value="1"/>
</dbReference>
<comment type="caution">
    <text evidence="3">The sequence shown here is derived from an EMBL/GenBank/DDBJ whole genome shotgun (WGS) entry which is preliminary data.</text>
</comment>
<evidence type="ECO:0000313" key="3">
    <source>
        <dbReference type="EMBL" id="GLH99654.1"/>
    </source>
</evidence>
<protein>
    <submittedName>
        <fullName evidence="3">Pyridine nucleotide-disulfide oxidoreductase</fullName>
    </submittedName>
</protein>
<dbReference type="Pfam" id="PF13738">
    <property type="entry name" value="Pyr_redox_3"/>
    <property type="match status" value="1"/>
</dbReference>
<proteinExistence type="predicted"/>
<feature type="region of interest" description="Disordered" evidence="2">
    <location>
        <begin position="360"/>
        <end position="387"/>
    </location>
</feature>
<evidence type="ECO:0000256" key="2">
    <source>
        <dbReference type="SAM" id="MobiDB-lite"/>
    </source>
</evidence>
<accession>A0ABQ5QYZ6</accession>